<dbReference type="GO" id="GO:0051536">
    <property type="term" value="F:iron-sulfur cluster binding"/>
    <property type="evidence" value="ECO:0007669"/>
    <property type="project" value="UniProtKB-KW"/>
</dbReference>
<dbReference type="Gene3D" id="3.30.70.20">
    <property type="match status" value="1"/>
</dbReference>
<protein>
    <submittedName>
        <fullName evidence="5">4Fe-4S binding domain-containing protein</fullName>
    </submittedName>
</protein>
<dbReference type="InterPro" id="IPR028261">
    <property type="entry name" value="DPD_II"/>
</dbReference>
<dbReference type="InterPro" id="IPR017900">
    <property type="entry name" value="4Fe4S_Fe_S_CS"/>
</dbReference>
<dbReference type="PROSITE" id="PS51379">
    <property type="entry name" value="4FE4S_FER_2"/>
    <property type="match status" value="1"/>
</dbReference>
<evidence type="ECO:0000256" key="2">
    <source>
        <dbReference type="ARBA" id="ARBA00023004"/>
    </source>
</evidence>
<keyword evidence="2" id="KW-0408">Iron</keyword>
<keyword evidence="6" id="KW-1185">Reference proteome</keyword>
<dbReference type="PROSITE" id="PS00198">
    <property type="entry name" value="4FE4S_FER_1"/>
    <property type="match status" value="1"/>
</dbReference>
<dbReference type="SUPFAM" id="SSF54862">
    <property type="entry name" value="4Fe-4S ferredoxins"/>
    <property type="match status" value="1"/>
</dbReference>
<dbReference type="Pfam" id="PF14691">
    <property type="entry name" value="Fer4_20"/>
    <property type="match status" value="1"/>
</dbReference>
<dbReference type="EMBL" id="FOMG01000004">
    <property type="protein sequence ID" value="SFC50459.1"/>
    <property type="molecule type" value="Genomic_DNA"/>
</dbReference>
<dbReference type="GO" id="GO:0046872">
    <property type="term" value="F:metal ion binding"/>
    <property type="evidence" value="ECO:0007669"/>
    <property type="project" value="UniProtKB-KW"/>
</dbReference>
<evidence type="ECO:0000256" key="1">
    <source>
        <dbReference type="ARBA" id="ARBA00022723"/>
    </source>
</evidence>
<feature type="domain" description="4Fe-4S ferredoxin-type" evidence="4">
    <location>
        <begin position="12"/>
        <end position="41"/>
    </location>
</feature>
<accession>A0A1I1JPA9</accession>
<evidence type="ECO:0000259" key="4">
    <source>
        <dbReference type="PROSITE" id="PS51379"/>
    </source>
</evidence>
<dbReference type="InterPro" id="IPR009051">
    <property type="entry name" value="Helical_ferredxn"/>
</dbReference>
<dbReference type="Proteomes" id="UP000199263">
    <property type="component" value="Unassembled WGS sequence"/>
</dbReference>
<reference evidence="5 6" key="1">
    <citation type="submission" date="2016-10" db="EMBL/GenBank/DDBJ databases">
        <authorList>
            <person name="de Groot N.N."/>
        </authorList>
    </citation>
    <scope>NUCLEOTIDE SEQUENCE [LARGE SCALE GENOMIC DNA]</scope>
    <source>
        <strain evidence="5 6">DSM 12992</strain>
    </source>
</reference>
<dbReference type="STRING" id="119641.SAMN05421842_104116"/>
<evidence type="ECO:0000313" key="6">
    <source>
        <dbReference type="Proteomes" id="UP000199263"/>
    </source>
</evidence>
<dbReference type="RefSeq" id="WP_175559943.1">
    <property type="nucleotide sequence ID" value="NZ_FOMG01000004.1"/>
</dbReference>
<sequence>MTKLPFNIDKKASAYIDPKLCINCGKCRRSCPTDSINEMQRLICRLCPDCVDACSNIKFHLESHDYAEQVACSIGCPLEIVPEGYVNLISEGDIQGAYELINELNPLASICGSICSHPCEESCKRGTLIDKPIAIRALKRYVMENAEKKPAVFKEKYDKKIAIVGAG</sequence>
<evidence type="ECO:0000256" key="3">
    <source>
        <dbReference type="ARBA" id="ARBA00023014"/>
    </source>
</evidence>
<gene>
    <name evidence="5" type="ORF">SAMN05421842_104116</name>
</gene>
<name>A0A1I1JPA9_9CLOT</name>
<evidence type="ECO:0000313" key="5">
    <source>
        <dbReference type="EMBL" id="SFC50459.1"/>
    </source>
</evidence>
<keyword evidence="1" id="KW-0479">Metal-binding</keyword>
<dbReference type="Gene3D" id="1.10.1060.10">
    <property type="entry name" value="Alpha-helical ferredoxin"/>
    <property type="match status" value="1"/>
</dbReference>
<keyword evidence="3" id="KW-0411">Iron-sulfur</keyword>
<dbReference type="AlphaFoldDB" id="A0A1I1JPA9"/>
<proteinExistence type="predicted"/>
<dbReference type="Pfam" id="PF00037">
    <property type="entry name" value="Fer4"/>
    <property type="match status" value="1"/>
</dbReference>
<organism evidence="5 6">
    <name type="scientific">Clostridium uliginosum</name>
    <dbReference type="NCBI Taxonomy" id="119641"/>
    <lineage>
        <taxon>Bacteria</taxon>
        <taxon>Bacillati</taxon>
        <taxon>Bacillota</taxon>
        <taxon>Clostridia</taxon>
        <taxon>Eubacteriales</taxon>
        <taxon>Clostridiaceae</taxon>
        <taxon>Clostridium</taxon>
    </lineage>
</organism>
<dbReference type="InterPro" id="IPR017896">
    <property type="entry name" value="4Fe4S_Fe-S-bd"/>
</dbReference>
<feature type="non-terminal residue" evidence="5">
    <location>
        <position position="167"/>
    </location>
</feature>
<dbReference type="SUPFAM" id="SSF46548">
    <property type="entry name" value="alpha-helical ferredoxin"/>
    <property type="match status" value="1"/>
</dbReference>